<reference evidence="2" key="1">
    <citation type="submission" date="2021-01" db="EMBL/GenBank/DDBJ databases">
        <title>A chromosome-scale assembly of European eel, Anguilla anguilla.</title>
        <authorList>
            <person name="Henkel C."/>
            <person name="Jong-Raadsen S.A."/>
            <person name="Dufour S."/>
            <person name="Weltzien F.-A."/>
            <person name="Palstra A.P."/>
            <person name="Pelster B."/>
            <person name="Spaink H.P."/>
            <person name="Van Den Thillart G.E."/>
            <person name="Jansen H."/>
            <person name="Zahm M."/>
            <person name="Klopp C."/>
            <person name="Cedric C."/>
            <person name="Louis A."/>
            <person name="Berthelot C."/>
            <person name="Parey E."/>
            <person name="Roest Crollius H."/>
            <person name="Montfort J."/>
            <person name="Robinson-Rechavi M."/>
            <person name="Bucao C."/>
            <person name="Bouchez O."/>
            <person name="Gislard M."/>
            <person name="Lluch J."/>
            <person name="Milhes M."/>
            <person name="Lampietro C."/>
            <person name="Lopez Roques C."/>
            <person name="Donnadieu C."/>
            <person name="Braasch I."/>
            <person name="Desvignes T."/>
            <person name="Postlethwait J."/>
            <person name="Bobe J."/>
            <person name="Guiguen Y."/>
            <person name="Dirks R."/>
        </authorList>
    </citation>
    <scope>NUCLEOTIDE SEQUENCE</scope>
    <source>
        <strain evidence="2">Tag_6206</strain>
        <tissue evidence="2">Liver</tissue>
    </source>
</reference>
<sequence>MKKFFAMVLHSLASLSKERPWQAESRGRARRKEGGRGPAPPRRAAKVSSAGLSAAVVSCDHRLQQVATAPAVSGCRLLFWGDS</sequence>
<name>A0A9D3N1P5_ANGAN</name>
<proteinExistence type="predicted"/>
<feature type="region of interest" description="Disordered" evidence="1">
    <location>
        <begin position="20"/>
        <end position="47"/>
    </location>
</feature>
<evidence type="ECO:0000256" key="1">
    <source>
        <dbReference type="SAM" id="MobiDB-lite"/>
    </source>
</evidence>
<evidence type="ECO:0000313" key="3">
    <source>
        <dbReference type="Proteomes" id="UP001044222"/>
    </source>
</evidence>
<evidence type="ECO:0000313" key="2">
    <source>
        <dbReference type="EMBL" id="KAG5857736.1"/>
    </source>
</evidence>
<dbReference type="EMBL" id="JAFIRN010000001">
    <property type="protein sequence ID" value="KAG5857736.1"/>
    <property type="molecule type" value="Genomic_DNA"/>
</dbReference>
<accession>A0A9D3N1P5</accession>
<gene>
    <name evidence="2" type="ORF">ANANG_G00022540</name>
</gene>
<keyword evidence="3" id="KW-1185">Reference proteome</keyword>
<organism evidence="2 3">
    <name type="scientific">Anguilla anguilla</name>
    <name type="common">European freshwater eel</name>
    <name type="synonym">Muraena anguilla</name>
    <dbReference type="NCBI Taxonomy" id="7936"/>
    <lineage>
        <taxon>Eukaryota</taxon>
        <taxon>Metazoa</taxon>
        <taxon>Chordata</taxon>
        <taxon>Craniata</taxon>
        <taxon>Vertebrata</taxon>
        <taxon>Euteleostomi</taxon>
        <taxon>Actinopterygii</taxon>
        <taxon>Neopterygii</taxon>
        <taxon>Teleostei</taxon>
        <taxon>Anguilliformes</taxon>
        <taxon>Anguillidae</taxon>
        <taxon>Anguilla</taxon>
    </lineage>
</organism>
<dbReference type="Proteomes" id="UP001044222">
    <property type="component" value="Unassembled WGS sequence"/>
</dbReference>
<feature type="compositionally biased region" description="Basic and acidic residues" evidence="1">
    <location>
        <begin position="20"/>
        <end position="35"/>
    </location>
</feature>
<protein>
    <submittedName>
        <fullName evidence="2">Uncharacterized protein</fullName>
    </submittedName>
</protein>
<comment type="caution">
    <text evidence="2">The sequence shown here is derived from an EMBL/GenBank/DDBJ whole genome shotgun (WGS) entry which is preliminary data.</text>
</comment>
<dbReference type="AlphaFoldDB" id="A0A9D3N1P5"/>